<dbReference type="EMBL" id="CP001874">
    <property type="protein sequence ID" value="ADG90071.1"/>
    <property type="molecule type" value="Genomic_DNA"/>
</dbReference>
<dbReference type="SUPFAM" id="SSF55961">
    <property type="entry name" value="Bet v1-like"/>
    <property type="match status" value="1"/>
</dbReference>
<protein>
    <submittedName>
        <fullName evidence="3">Cyclase/dehydrase</fullName>
    </submittedName>
</protein>
<dbReference type="InterPro" id="IPR023393">
    <property type="entry name" value="START-like_dom_sf"/>
</dbReference>
<reference evidence="3 4" key="1">
    <citation type="submission" date="2010-01" db="EMBL/GenBank/DDBJ databases">
        <title>The complete genome of Thermobispora bispora DSM 43833.</title>
        <authorList>
            <consortium name="US DOE Joint Genome Institute (JGI-PGF)"/>
            <person name="Lucas S."/>
            <person name="Copeland A."/>
            <person name="Lapidus A."/>
            <person name="Glavina del Rio T."/>
            <person name="Dalin E."/>
            <person name="Tice H."/>
            <person name="Bruce D."/>
            <person name="Goodwin L."/>
            <person name="Pitluck S."/>
            <person name="Kyrpides N."/>
            <person name="Mavromatis K."/>
            <person name="Ivanova N."/>
            <person name="Mikhailova N."/>
            <person name="Chertkov O."/>
            <person name="Brettin T."/>
            <person name="Detter J.C."/>
            <person name="Han C."/>
            <person name="Larimer F."/>
            <person name="Land M."/>
            <person name="Hauser L."/>
            <person name="Markowitz V."/>
            <person name="Cheng J.-F."/>
            <person name="Hugenholtz P."/>
            <person name="Woyke T."/>
            <person name="Wu D."/>
            <person name="Jando M."/>
            <person name="Schneider S."/>
            <person name="Klenk H.-P."/>
            <person name="Eisen J.A."/>
        </authorList>
    </citation>
    <scope>NUCLEOTIDE SEQUENCE [LARGE SCALE GENOMIC DNA]</scope>
    <source>
        <strain evidence="4">ATCC 19993 / DSM 43833 / CBS 139.67 / JCM 10125 / KCTC 9307 / NBRC 14880 / R51</strain>
    </source>
</reference>
<dbReference type="Gene3D" id="3.30.530.20">
    <property type="match status" value="1"/>
</dbReference>
<dbReference type="InterPro" id="IPR047137">
    <property type="entry name" value="ORF3"/>
</dbReference>
<feature type="region of interest" description="Disordered" evidence="1">
    <location>
        <begin position="291"/>
        <end position="416"/>
    </location>
</feature>
<name>D6Y9P0_THEBD</name>
<sequence length="416" mass="45908">MAEEAQRAQQAPEEQVAPTARLAAEAKNLATALAERSLSTVTHKVDEMVGRLTDYAEHGGASLAGASGGKKLGALALKLGEKLPGVGGMLEGLTEGDGRHPVRSALMTYAKEKVKGFFGGGGKGKGRKGKKQKVVNIVESIDIGAPRRIVYDQWTRFEDFPSFMKKVETVEQKSDEKLSWKAQVFWSHRTWESTILEQIPDQRIIWRSQGPKGYVDGAVTFHELGPDLTRVLLVLEYHPQGLFERTGNIWRAQGRRVRLELKHFRRHVMTNVLLHPDDLQGWRGEIRDSKVVKDQETALREERERAGTAAGPAAGEAGEEAQAETGEPAAEEGREEIEEPAAEEGREEEALEEGAEEAEEAEEEEEPEYATASAAPGRRARAAGRPATPRARGAEPPPYEAAEEERPVRRRRPQAH</sequence>
<organism evidence="3 4">
    <name type="scientific">Thermobispora bispora (strain ATCC 19993 / DSM 43833 / CBS 139.67 / JCM 10125 / KCTC 9307 / NBRC 14880 / R51)</name>
    <dbReference type="NCBI Taxonomy" id="469371"/>
    <lineage>
        <taxon>Bacteria</taxon>
        <taxon>Bacillati</taxon>
        <taxon>Actinomycetota</taxon>
        <taxon>Actinomycetes</taxon>
        <taxon>Streptosporangiales</taxon>
        <taxon>Streptosporangiaceae</taxon>
        <taxon>Thermobispora</taxon>
    </lineage>
</organism>
<feature type="compositionally biased region" description="Low complexity" evidence="1">
    <location>
        <begin position="307"/>
        <end position="316"/>
    </location>
</feature>
<dbReference type="STRING" id="469371.Tbis_3381"/>
<feature type="domain" description="Coenzyme Q-binding protein COQ10 START" evidence="2">
    <location>
        <begin position="143"/>
        <end position="263"/>
    </location>
</feature>
<feature type="compositionally biased region" description="Basic and acidic residues" evidence="1">
    <location>
        <begin position="291"/>
        <end position="306"/>
    </location>
</feature>
<proteinExistence type="predicted"/>
<dbReference type="Proteomes" id="UP000006640">
    <property type="component" value="Chromosome"/>
</dbReference>
<dbReference type="KEGG" id="tbi:Tbis_3381"/>
<dbReference type="HOGENOM" id="CLU_042786_0_0_11"/>
<evidence type="ECO:0000313" key="4">
    <source>
        <dbReference type="Proteomes" id="UP000006640"/>
    </source>
</evidence>
<dbReference type="OrthoDB" id="3695445at2"/>
<feature type="compositionally biased region" description="Acidic residues" evidence="1">
    <location>
        <begin position="329"/>
        <end position="368"/>
    </location>
</feature>
<evidence type="ECO:0000313" key="3">
    <source>
        <dbReference type="EMBL" id="ADG90071.1"/>
    </source>
</evidence>
<evidence type="ECO:0000256" key="1">
    <source>
        <dbReference type="SAM" id="MobiDB-lite"/>
    </source>
</evidence>
<dbReference type="RefSeq" id="WP_013133604.1">
    <property type="nucleotide sequence ID" value="NC_014165.1"/>
</dbReference>
<feature type="compositionally biased region" description="Low complexity" evidence="1">
    <location>
        <begin position="369"/>
        <end position="391"/>
    </location>
</feature>
<dbReference type="PANTHER" id="PTHR33824">
    <property type="entry name" value="POLYKETIDE CYCLASE/DEHYDRASE AND LIPID TRANSPORT SUPERFAMILY PROTEIN"/>
    <property type="match status" value="1"/>
</dbReference>
<dbReference type="Pfam" id="PF03364">
    <property type="entry name" value="Polyketide_cyc"/>
    <property type="match status" value="1"/>
</dbReference>
<dbReference type="CDD" id="cd07817">
    <property type="entry name" value="SRPBCC_8"/>
    <property type="match status" value="1"/>
</dbReference>
<dbReference type="PANTHER" id="PTHR33824:SF7">
    <property type="entry name" value="POLYKETIDE CYCLASE_DEHYDRASE AND LIPID TRANSPORT SUPERFAMILY PROTEIN"/>
    <property type="match status" value="1"/>
</dbReference>
<gene>
    <name evidence="3" type="ordered locus">Tbis_3381</name>
</gene>
<accession>D6Y9P0</accession>
<dbReference type="InterPro" id="IPR005031">
    <property type="entry name" value="COQ10_START"/>
</dbReference>
<evidence type="ECO:0000259" key="2">
    <source>
        <dbReference type="Pfam" id="PF03364"/>
    </source>
</evidence>
<dbReference type="AlphaFoldDB" id="D6Y9P0"/>
<keyword evidence="4" id="KW-1185">Reference proteome</keyword>
<dbReference type="eggNOG" id="COG5637">
    <property type="taxonomic scope" value="Bacteria"/>
</dbReference>